<reference evidence="6 7" key="1">
    <citation type="submission" date="2023-08" db="EMBL/GenBank/DDBJ databases">
        <title>Alcaligenaceae gen. nov., a novel taxon isolated from the sludge of Yixing Pesticide Factory.</title>
        <authorList>
            <person name="Ruan L."/>
        </authorList>
    </citation>
    <scope>NUCLEOTIDE SEQUENCE [LARGE SCALE GENOMIC DNA]</scope>
    <source>
        <strain evidence="6 7">LG-2</strain>
    </source>
</reference>
<dbReference type="RefSeq" id="WP_347286226.1">
    <property type="nucleotide sequence ID" value="NZ_JAUZQE010000002.1"/>
</dbReference>
<keyword evidence="3" id="KW-0732">Signal</keyword>
<feature type="domain" description="TamA POTRA" evidence="5">
    <location>
        <begin position="32"/>
        <end position="102"/>
    </location>
</feature>
<feature type="domain" description="Bacterial surface antigen (D15)" evidence="4">
    <location>
        <begin position="396"/>
        <end position="591"/>
    </location>
</feature>
<feature type="signal peptide" evidence="3">
    <location>
        <begin position="1"/>
        <end position="20"/>
    </location>
</feature>
<accession>A0ABU1D2E7</accession>
<dbReference type="Gene3D" id="2.40.160.50">
    <property type="entry name" value="membrane protein fhac: a member of the omp85/tpsb transporter family"/>
    <property type="match status" value="1"/>
</dbReference>
<proteinExistence type="predicted"/>
<sequence length="591" mass="65447">MRRGVVCLLALLGLSDAAWAASRPEVVIDPGGVPPAALASINSAVEAITRLAEDQDGGEVDRLRRRAHDATVSALETQGYFSPVVTLEVGEDYAGETWDIIIEPGPRTEVRNVDLAFSGQITRPEFEGRVRQAREAWPLEPGEVFINSEWSRAKTALLDEINTRDFYFARITHSQATVEAEAARADLAVEIDSGPRVRLGPLKVLGLRRVPASLIERYVRYGQGEPYDQERLDEWQQALQSTRFFRGAFVTLDSAGSDRRELPDGEVELPVRVQVSEAPARRFTASLGVDSDHGVGAEALFRQNIVAGLPVAVETGVGLNRHRQRAFFDVYLPPTRSGYQDSVGVLFDHSDIEGVDNRRYGIGWKRRQERKAAGDSRVEFETQWALMAAHDRTRIDGAEDFEVPTLVGTWQWLRRDVDSKYDPREGNLIDVGLGAGVTLDKGEPFYRASLRGQQWFTIGARDVLTVRGQVGKVWAQTDRLPQDFGYRIGGARSVRGYKYDSIGIRRGDATYGAPAMAVASVEYIHYFTEQLGISAFIDVGDAAASFRDFSPHLGYGVGGAFVTPAGPFFIDLAWGQKDRRLRLHFSLGIAF</sequence>
<evidence type="ECO:0000259" key="5">
    <source>
        <dbReference type="Pfam" id="PF17243"/>
    </source>
</evidence>
<evidence type="ECO:0000256" key="3">
    <source>
        <dbReference type="SAM" id="SignalP"/>
    </source>
</evidence>
<dbReference type="InterPro" id="IPR000184">
    <property type="entry name" value="Bac_surfAg_D15"/>
</dbReference>
<dbReference type="Proteomes" id="UP001232156">
    <property type="component" value="Unassembled WGS sequence"/>
</dbReference>
<keyword evidence="2" id="KW-0472">Membrane</keyword>
<evidence type="ECO:0000259" key="4">
    <source>
        <dbReference type="Pfam" id="PF01103"/>
    </source>
</evidence>
<name>A0ABU1D2E7_9BURK</name>
<keyword evidence="7" id="KW-1185">Reference proteome</keyword>
<comment type="subcellular location">
    <subcellularLocation>
        <location evidence="1">Membrane</location>
    </subcellularLocation>
</comment>
<gene>
    <name evidence="6" type="ORF">Q8947_01065</name>
</gene>
<evidence type="ECO:0000256" key="1">
    <source>
        <dbReference type="ARBA" id="ARBA00004370"/>
    </source>
</evidence>
<comment type="caution">
    <text evidence="6">The sequence shown here is derived from an EMBL/GenBank/DDBJ whole genome shotgun (WGS) entry which is preliminary data.</text>
</comment>
<protein>
    <submittedName>
        <fullName evidence="6">BamA/TamA family outer membrane protein</fullName>
    </submittedName>
</protein>
<evidence type="ECO:0000313" key="7">
    <source>
        <dbReference type="Proteomes" id="UP001232156"/>
    </source>
</evidence>
<evidence type="ECO:0000313" key="6">
    <source>
        <dbReference type="EMBL" id="MDR4124575.1"/>
    </source>
</evidence>
<dbReference type="Pfam" id="PF17243">
    <property type="entry name" value="POTRA_TamA_1"/>
    <property type="match status" value="1"/>
</dbReference>
<organism evidence="6 7">
    <name type="scientific">Yanghanlia caeni</name>
    <dbReference type="NCBI Taxonomy" id="3064283"/>
    <lineage>
        <taxon>Bacteria</taxon>
        <taxon>Pseudomonadati</taxon>
        <taxon>Pseudomonadota</taxon>
        <taxon>Betaproteobacteria</taxon>
        <taxon>Burkholderiales</taxon>
        <taxon>Alcaligenaceae</taxon>
        <taxon>Yanghanlia</taxon>
    </lineage>
</organism>
<feature type="chain" id="PRO_5046903907" evidence="3">
    <location>
        <begin position="21"/>
        <end position="591"/>
    </location>
</feature>
<dbReference type="InterPro" id="IPR035243">
    <property type="entry name" value="TamA_POTRA_Dom_1"/>
</dbReference>
<dbReference type="EMBL" id="JAUZQE010000002">
    <property type="protein sequence ID" value="MDR4124575.1"/>
    <property type="molecule type" value="Genomic_DNA"/>
</dbReference>
<evidence type="ECO:0000256" key="2">
    <source>
        <dbReference type="ARBA" id="ARBA00023136"/>
    </source>
</evidence>
<dbReference type="Gene3D" id="3.10.20.310">
    <property type="entry name" value="membrane protein fhac"/>
    <property type="match status" value="2"/>
</dbReference>
<dbReference type="Pfam" id="PF01103">
    <property type="entry name" value="Omp85"/>
    <property type="match status" value="1"/>
</dbReference>